<evidence type="ECO:0000256" key="6">
    <source>
        <dbReference type="SAM" id="MobiDB-lite"/>
    </source>
</evidence>
<dbReference type="AlphaFoldDB" id="A0A8T2UQF1"/>
<organism evidence="8 9">
    <name type="scientific">Ceratopteris richardii</name>
    <name type="common">Triangle waterfern</name>
    <dbReference type="NCBI Taxonomy" id="49495"/>
    <lineage>
        <taxon>Eukaryota</taxon>
        <taxon>Viridiplantae</taxon>
        <taxon>Streptophyta</taxon>
        <taxon>Embryophyta</taxon>
        <taxon>Tracheophyta</taxon>
        <taxon>Polypodiopsida</taxon>
        <taxon>Polypodiidae</taxon>
        <taxon>Polypodiales</taxon>
        <taxon>Pteridineae</taxon>
        <taxon>Pteridaceae</taxon>
        <taxon>Parkerioideae</taxon>
        <taxon>Ceratopteris</taxon>
    </lineage>
</organism>
<dbReference type="Pfam" id="PF04844">
    <property type="entry name" value="Ovate"/>
    <property type="match status" value="1"/>
</dbReference>
<evidence type="ECO:0000256" key="3">
    <source>
        <dbReference type="ARBA" id="ARBA00023015"/>
    </source>
</evidence>
<feature type="domain" description="OVATE" evidence="7">
    <location>
        <begin position="673"/>
        <end position="732"/>
    </location>
</feature>
<dbReference type="GO" id="GO:0003677">
    <property type="term" value="F:DNA binding"/>
    <property type="evidence" value="ECO:0007669"/>
    <property type="project" value="InterPro"/>
</dbReference>
<dbReference type="InterPro" id="IPR006458">
    <property type="entry name" value="Ovate_C"/>
</dbReference>
<feature type="compositionally biased region" description="Polar residues" evidence="6">
    <location>
        <begin position="376"/>
        <end position="386"/>
    </location>
</feature>
<feature type="region of interest" description="Disordered" evidence="6">
    <location>
        <begin position="369"/>
        <end position="483"/>
    </location>
</feature>
<dbReference type="NCBIfam" id="TIGR01568">
    <property type="entry name" value="A_thal_3678"/>
    <property type="match status" value="1"/>
</dbReference>
<evidence type="ECO:0000256" key="2">
    <source>
        <dbReference type="ARBA" id="ARBA00022491"/>
    </source>
</evidence>
<dbReference type="OrthoDB" id="1928390at2759"/>
<evidence type="ECO:0000256" key="1">
    <source>
        <dbReference type="ARBA" id="ARBA00004123"/>
    </source>
</evidence>
<dbReference type="InterPro" id="IPR025830">
    <property type="entry name" value="DNA_bnd_dom_ovate"/>
</dbReference>
<keyword evidence="3" id="KW-0805">Transcription regulation</keyword>
<dbReference type="Pfam" id="PF13724">
    <property type="entry name" value="DNA_binding_2"/>
    <property type="match status" value="1"/>
</dbReference>
<dbReference type="PANTHER" id="PTHR33057:SF82">
    <property type="entry name" value="TRANSCRIPTION REPRESSOR OFP5"/>
    <property type="match status" value="1"/>
</dbReference>
<protein>
    <recommendedName>
        <fullName evidence="7">OVATE domain-containing protein</fullName>
    </recommendedName>
</protein>
<feature type="compositionally biased region" description="Basic and acidic residues" evidence="6">
    <location>
        <begin position="470"/>
        <end position="481"/>
    </location>
</feature>
<proteinExistence type="predicted"/>
<dbReference type="EMBL" id="CM035410">
    <property type="protein sequence ID" value="KAH7436106.1"/>
    <property type="molecule type" value="Genomic_DNA"/>
</dbReference>
<dbReference type="GO" id="GO:0045892">
    <property type="term" value="P:negative regulation of DNA-templated transcription"/>
    <property type="evidence" value="ECO:0007669"/>
    <property type="project" value="InterPro"/>
</dbReference>
<name>A0A8T2UQF1_CERRI</name>
<keyword evidence="2" id="KW-0678">Repressor</keyword>
<sequence>MMGKMKFKLSHVMPHAWFYKLREVGKPRTHPFKTSDTPRKSYTSPINHKAIDIPFPADPITRSPHIEFPPSDTPPISELKHLRSPSNHIQQPSIVSSSVQDVTSLLSGEVNELWLVSQTESRDNSYRHGLAFDVRELERRLKALDWEDRPKYYASPLLQSAALPSPMIDGSLSMGMEILHDDKFDGKHGLCACDADDHSANACTKHGLSAVLVNREMDKVEFNEVVLTEDFAKIGEALCRSINESNMHSTSSSDTGIERGSSSVWERDVFSITSDCSEALTSTCTDEHEVRARHHFANLRERTSPNARATTERSFHEDSQRAHVDTPSSPLKTRHIAGSGLNERKSFPRASYKEHHKTGKKFHENARISSPEMHGSTISLGATNGKNNRDVHTLNTSKKVSTRKALGLQYSAERPISHNSSRNNKGKPEADRLPGNSPSSLLMDNSRMMDSLSSPDVRNYAFDEDDSGEDDRRSVHSRMSESSRFSYAKCKERLLSSRTLSEQGPQGGTASLCDKEKSSNYSKFKLKQMGIVDSKMRTSNMDTHVKAGSLKRGSVRRDIRTHVHDVTMAVNAPIHSALDESRDYHDGSGALLDKQGKPFYQRDYQDVQSREGSSSKGGLEEEEPSHLKSTLQAVREKTMDPNFQKFTLQSTLVGGADLLSPIRTSQVFDSFAMVKCSYDPRHDFRESMVEMIMEKGLHTSHDMVELLQCYLTLNAEAYHDTIVKVFTEVWSEMFRHT</sequence>
<keyword evidence="9" id="KW-1185">Reference proteome</keyword>
<feature type="compositionally biased region" description="Basic and acidic residues" evidence="6">
    <location>
        <begin position="310"/>
        <end position="324"/>
    </location>
</feature>
<comment type="subcellular location">
    <subcellularLocation>
        <location evidence="1">Nucleus</location>
    </subcellularLocation>
</comment>
<evidence type="ECO:0000256" key="4">
    <source>
        <dbReference type="ARBA" id="ARBA00023163"/>
    </source>
</evidence>
<feature type="region of interest" description="Disordered" evidence="6">
    <location>
        <begin position="605"/>
        <end position="626"/>
    </location>
</feature>
<evidence type="ECO:0000259" key="7">
    <source>
        <dbReference type="PROSITE" id="PS51754"/>
    </source>
</evidence>
<accession>A0A8T2UQF1</accession>
<evidence type="ECO:0000256" key="5">
    <source>
        <dbReference type="ARBA" id="ARBA00023242"/>
    </source>
</evidence>
<dbReference type="Proteomes" id="UP000825935">
    <property type="component" value="Chromosome 5"/>
</dbReference>
<dbReference type="GO" id="GO:0005634">
    <property type="term" value="C:nucleus"/>
    <property type="evidence" value="ECO:0007669"/>
    <property type="project" value="UniProtKB-SubCell"/>
</dbReference>
<dbReference type="PROSITE" id="PS51754">
    <property type="entry name" value="OVATE"/>
    <property type="match status" value="1"/>
</dbReference>
<feature type="region of interest" description="Disordered" evidence="6">
    <location>
        <begin position="302"/>
        <end position="342"/>
    </location>
</feature>
<dbReference type="PANTHER" id="PTHR33057">
    <property type="entry name" value="TRANSCRIPTION REPRESSOR OFP7-RELATED"/>
    <property type="match status" value="1"/>
</dbReference>
<evidence type="ECO:0000313" key="9">
    <source>
        <dbReference type="Proteomes" id="UP000825935"/>
    </source>
</evidence>
<evidence type="ECO:0000313" key="8">
    <source>
        <dbReference type="EMBL" id="KAH7436106.1"/>
    </source>
</evidence>
<comment type="caution">
    <text evidence="8">The sequence shown here is derived from an EMBL/GenBank/DDBJ whole genome shotgun (WGS) entry which is preliminary data.</text>
</comment>
<keyword evidence="4" id="KW-0804">Transcription</keyword>
<keyword evidence="5" id="KW-0539">Nucleus</keyword>
<reference evidence="8" key="1">
    <citation type="submission" date="2021-08" db="EMBL/GenBank/DDBJ databases">
        <title>WGS assembly of Ceratopteris richardii.</title>
        <authorList>
            <person name="Marchant D.B."/>
            <person name="Chen G."/>
            <person name="Jenkins J."/>
            <person name="Shu S."/>
            <person name="Leebens-Mack J."/>
            <person name="Grimwood J."/>
            <person name="Schmutz J."/>
            <person name="Soltis P."/>
            <person name="Soltis D."/>
            <person name="Chen Z.-H."/>
        </authorList>
    </citation>
    <scope>NUCLEOTIDE SEQUENCE</scope>
    <source>
        <strain evidence="8">Whitten #5841</strain>
        <tissue evidence="8">Leaf</tissue>
    </source>
</reference>
<dbReference type="InterPro" id="IPR038933">
    <property type="entry name" value="Ovate"/>
</dbReference>
<gene>
    <name evidence="8" type="ORF">KP509_05G002600</name>
</gene>